<evidence type="ECO:0000259" key="4">
    <source>
        <dbReference type="Pfam" id="PF05569"/>
    </source>
</evidence>
<reference evidence="5" key="2">
    <citation type="submission" date="2020-09" db="EMBL/GenBank/DDBJ databases">
        <authorList>
            <person name="Sun Q."/>
            <person name="Zhou Y."/>
        </authorList>
    </citation>
    <scope>NUCLEOTIDE SEQUENCE</scope>
    <source>
        <strain evidence="5">CGMCC 1.15371</strain>
    </source>
</reference>
<gene>
    <name evidence="5" type="primary">blaR</name>
    <name evidence="5" type="ORF">GCM10011391_33090</name>
</gene>
<feature type="transmembrane region" description="Helical" evidence="2">
    <location>
        <begin position="111"/>
        <end position="132"/>
    </location>
</feature>
<feature type="domain" description="Penicillin-binding protein transpeptidase" evidence="3">
    <location>
        <begin position="369"/>
        <end position="586"/>
    </location>
</feature>
<dbReference type="GO" id="GO:0008658">
    <property type="term" value="F:penicillin binding"/>
    <property type="evidence" value="ECO:0007669"/>
    <property type="project" value="InterPro"/>
</dbReference>
<dbReference type="Gene3D" id="3.40.710.10">
    <property type="entry name" value="DD-peptidase/beta-lactamase superfamily"/>
    <property type="match status" value="1"/>
</dbReference>
<organism evidence="5 6">
    <name type="scientific">Pullulanibacillus camelliae</name>
    <dbReference type="NCBI Taxonomy" id="1707096"/>
    <lineage>
        <taxon>Bacteria</taxon>
        <taxon>Bacillati</taxon>
        <taxon>Bacillota</taxon>
        <taxon>Bacilli</taxon>
        <taxon>Bacillales</taxon>
        <taxon>Sporolactobacillaceae</taxon>
        <taxon>Pullulanibacillus</taxon>
    </lineage>
</organism>
<evidence type="ECO:0000256" key="1">
    <source>
        <dbReference type="ARBA" id="ARBA00011075"/>
    </source>
</evidence>
<dbReference type="CDD" id="cd07341">
    <property type="entry name" value="M56_BlaR1_MecR1_like"/>
    <property type="match status" value="1"/>
</dbReference>
<dbReference type="Pfam" id="PF00905">
    <property type="entry name" value="Transpeptidase"/>
    <property type="match status" value="1"/>
</dbReference>
<keyword evidence="2" id="KW-1133">Transmembrane helix</keyword>
<dbReference type="InterPro" id="IPR001460">
    <property type="entry name" value="PCN-bd_Tpept"/>
</dbReference>
<dbReference type="PANTHER" id="PTHR34978">
    <property type="entry name" value="POSSIBLE SENSOR-TRANSDUCER PROTEIN BLAR"/>
    <property type="match status" value="1"/>
</dbReference>
<accession>A0A8J2YLX9</accession>
<sequence length="591" mass="68294">MFLTHFLIGCIVSSMSIAIIMLIKKVFSKQLSARGHYYLWLLVFIGLTLPFISNYLFHFSQHFQFLETYHQKDSTHSSPITNGHSRLEKSHWMQDLTLSVNHPILDFLNHVLVWIWIIGVLLMSVLTLFALLKIEKIKRTTNELKNKDILLLFDECKQHLNLSKQLIIGESPRITSPMTFGLFKTYVVLPAHCDEWLSMKEMTFILLHELTHYKHKDVAINDLTVLYQILYWFNPLVWLAFRKMRLDREIACDTAVLNALDQNSYQEYGHTLIKMAARTTQPKAFTLANQLNGSKAQIKRRIRSIATFTRQTKKGKLKSIVIFMVVGLMLTSQGPFISAFAEENNHYDFKSDRVIDVHLSDYFDGFKGSFVLYDLKANRYYIYNEKQSRLRASPDSTYKIYSALFALEAHVITPEHSTIDWNGTQYAYKSWNSDQNLSTALKNSVTWYFQELDKRIGLEREQGDLNQIGYGNGKVFEGRTPFWLESSLKISPIEQVQLLKAFYTNQFKFKRKNIQTVKAAIKLEEKDGAVLSGKTGTGMVNHKNISGWFIGYVETVDNTYFFATRIQNDARATGSQAAQITLSILEDKGIY</sequence>
<feature type="domain" description="Peptidase M56" evidence="4">
    <location>
        <begin position="11"/>
        <end position="304"/>
    </location>
</feature>
<dbReference type="InterPro" id="IPR012338">
    <property type="entry name" value="Beta-lactam/transpept-like"/>
</dbReference>
<keyword evidence="6" id="KW-1185">Reference proteome</keyword>
<dbReference type="PANTHER" id="PTHR34978:SF3">
    <property type="entry name" value="SLR0241 PROTEIN"/>
    <property type="match status" value="1"/>
</dbReference>
<keyword evidence="2" id="KW-0812">Transmembrane</keyword>
<dbReference type="Proteomes" id="UP000628775">
    <property type="component" value="Unassembled WGS sequence"/>
</dbReference>
<dbReference type="InterPro" id="IPR052173">
    <property type="entry name" value="Beta-lactam_resp_regulator"/>
</dbReference>
<dbReference type="SUPFAM" id="SSF56601">
    <property type="entry name" value="beta-lactamase/transpeptidase-like"/>
    <property type="match status" value="1"/>
</dbReference>
<feature type="transmembrane region" description="Helical" evidence="2">
    <location>
        <begin position="6"/>
        <end position="23"/>
    </location>
</feature>
<evidence type="ECO:0000313" key="5">
    <source>
        <dbReference type="EMBL" id="GGE51673.1"/>
    </source>
</evidence>
<evidence type="ECO:0000259" key="3">
    <source>
        <dbReference type="Pfam" id="PF00905"/>
    </source>
</evidence>
<dbReference type="AlphaFoldDB" id="A0A8J2YLX9"/>
<feature type="transmembrane region" description="Helical" evidence="2">
    <location>
        <begin position="35"/>
        <end position="57"/>
    </location>
</feature>
<name>A0A8J2YLX9_9BACL</name>
<dbReference type="InterPro" id="IPR008756">
    <property type="entry name" value="Peptidase_M56"/>
</dbReference>
<reference evidence="5" key="1">
    <citation type="journal article" date="2014" name="Int. J. Syst. Evol. Microbiol.">
        <title>Complete genome sequence of Corynebacterium casei LMG S-19264T (=DSM 44701T), isolated from a smear-ripened cheese.</title>
        <authorList>
            <consortium name="US DOE Joint Genome Institute (JGI-PGF)"/>
            <person name="Walter F."/>
            <person name="Albersmeier A."/>
            <person name="Kalinowski J."/>
            <person name="Ruckert C."/>
        </authorList>
    </citation>
    <scope>NUCLEOTIDE SEQUENCE</scope>
    <source>
        <strain evidence="5">CGMCC 1.15371</strain>
    </source>
</reference>
<proteinExistence type="inferred from homology"/>
<comment type="similarity">
    <text evidence="1">Belongs to the peptidase M56 family.</text>
</comment>
<feature type="transmembrane region" description="Helical" evidence="2">
    <location>
        <begin position="320"/>
        <end position="341"/>
    </location>
</feature>
<dbReference type="RefSeq" id="WP_188696922.1">
    <property type="nucleotide sequence ID" value="NZ_BMIR01000020.1"/>
</dbReference>
<dbReference type="EMBL" id="BMIR01000020">
    <property type="protein sequence ID" value="GGE51673.1"/>
    <property type="molecule type" value="Genomic_DNA"/>
</dbReference>
<comment type="caution">
    <text evidence="5">The sequence shown here is derived from an EMBL/GenBank/DDBJ whole genome shotgun (WGS) entry which is preliminary data.</text>
</comment>
<keyword evidence="2" id="KW-0472">Membrane</keyword>
<protein>
    <submittedName>
        <fullName evidence="5">BlaR1 family beta-lactam sensor/signal transducer</fullName>
    </submittedName>
</protein>
<evidence type="ECO:0000256" key="2">
    <source>
        <dbReference type="SAM" id="Phobius"/>
    </source>
</evidence>
<dbReference type="Pfam" id="PF05569">
    <property type="entry name" value="Peptidase_M56"/>
    <property type="match status" value="1"/>
</dbReference>
<evidence type="ECO:0000313" key="6">
    <source>
        <dbReference type="Proteomes" id="UP000628775"/>
    </source>
</evidence>
<dbReference type="NCBIfam" id="NF000326">
    <property type="entry name" value="blaR1_generic"/>
    <property type="match status" value="1"/>
</dbReference>